<accession>A0A1P8U4W2</accession>
<dbReference type="RefSeq" id="WP_076688724.1">
    <property type="nucleotide sequence ID" value="NZ_CP018762.1"/>
</dbReference>
<dbReference type="KEGG" id="maur:BOH66_01720"/>
<proteinExistence type="predicted"/>
<organism evidence="2 3">
    <name type="scientific">Microbacterium aurum</name>
    <dbReference type="NCBI Taxonomy" id="36805"/>
    <lineage>
        <taxon>Bacteria</taxon>
        <taxon>Bacillati</taxon>
        <taxon>Actinomycetota</taxon>
        <taxon>Actinomycetes</taxon>
        <taxon>Micrococcales</taxon>
        <taxon>Microbacteriaceae</taxon>
        <taxon>Microbacterium</taxon>
    </lineage>
</organism>
<dbReference type="STRING" id="36805.BOH66_01720"/>
<evidence type="ECO:0000313" key="2">
    <source>
        <dbReference type="EMBL" id="APZ33157.1"/>
    </source>
</evidence>
<protein>
    <submittedName>
        <fullName evidence="2">Uncharacterized protein</fullName>
    </submittedName>
</protein>
<reference evidence="2 3" key="1">
    <citation type="submission" date="2016-12" db="EMBL/GenBank/DDBJ databases">
        <title>Complete genome sequence of Microbacterium aurum KACC 15219.</title>
        <authorList>
            <person name="Jung Y."/>
            <person name="Shin J.-H."/>
            <person name="Lee Y.-J."/>
            <person name="Yi H."/>
            <person name="Bahn Y.-S."/>
            <person name="Kim J.F."/>
            <person name="Lee D.-W."/>
        </authorList>
    </citation>
    <scope>NUCLEOTIDE SEQUENCE [LARGE SCALE GENOMIC DNA]</scope>
    <source>
        <strain evidence="2 3">KACC 15219</strain>
    </source>
</reference>
<keyword evidence="1" id="KW-1133">Transmembrane helix</keyword>
<name>A0A1P8U4W2_9MICO</name>
<sequence length="273" mass="29333">MRTQLRWIVPLLLAPVVYLACAWGIQALAGSAPARVDAAVGSLGLAVLGFVGPIVLLIIAVVQGVGVYRQARRRRGHFSKAELAQAGEKAAQSHAWENARALRRTLLRSEVPQSLEQWNVPARPRELFFAAVPMTYARYYGQDVHYSTGGGFAYGPPAFVIGALAVTGIANSVARSNARAAAAEQWREWQTGLVLVSNQRLVVNAGGQWLTFDFGAMTAIYPEVSAQTLVCQFESAAPLLLQGPHAPLAAIMTTFATYGRDGLARHPSLLALD</sequence>
<gene>
    <name evidence="2" type="ORF">BOH66_01720</name>
</gene>
<dbReference type="AlphaFoldDB" id="A0A1P8U4W2"/>
<keyword evidence="1" id="KW-0472">Membrane</keyword>
<keyword evidence="1" id="KW-0812">Transmembrane</keyword>
<evidence type="ECO:0000256" key="1">
    <source>
        <dbReference type="SAM" id="Phobius"/>
    </source>
</evidence>
<keyword evidence="3" id="KW-1185">Reference proteome</keyword>
<feature type="transmembrane region" description="Helical" evidence="1">
    <location>
        <begin position="7"/>
        <end position="25"/>
    </location>
</feature>
<feature type="transmembrane region" description="Helical" evidence="1">
    <location>
        <begin position="45"/>
        <end position="68"/>
    </location>
</feature>
<dbReference type="EMBL" id="CP018762">
    <property type="protein sequence ID" value="APZ33157.1"/>
    <property type="molecule type" value="Genomic_DNA"/>
</dbReference>
<dbReference type="Proteomes" id="UP000187185">
    <property type="component" value="Chromosome"/>
</dbReference>
<evidence type="ECO:0000313" key="3">
    <source>
        <dbReference type="Proteomes" id="UP000187185"/>
    </source>
</evidence>
<dbReference type="OrthoDB" id="3260856at2"/>